<proteinExistence type="predicted"/>
<reference evidence="1 2" key="1">
    <citation type="journal article" date="2018" name="Biotechnol. Adv.">
        <title>Improved genomic resources and new bioinformatic workflow for the carcinogenic parasite Clonorchis sinensis: Biotechnological implications.</title>
        <authorList>
            <person name="Wang D."/>
            <person name="Korhonen P.K."/>
            <person name="Gasser R.B."/>
            <person name="Young N.D."/>
        </authorList>
    </citation>
    <scope>NUCLEOTIDE SEQUENCE [LARGE SCALE GENOMIC DNA]</scope>
    <source>
        <strain evidence="1">Cs-k2</strain>
    </source>
</reference>
<keyword evidence="2" id="KW-1185">Reference proteome</keyword>
<dbReference type="EMBL" id="NIRI02000042">
    <property type="protein sequence ID" value="KAG5448462.1"/>
    <property type="molecule type" value="Genomic_DNA"/>
</dbReference>
<gene>
    <name evidence="1" type="ORF">CSKR_101903</name>
</gene>
<name>A0A419QBS8_CLOSI</name>
<protein>
    <submittedName>
        <fullName evidence="1">Uncharacterized protein</fullName>
    </submittedName>
</protein>
<reference evidence="1 2" key="2">
    <citation type="journal article" date="2021" name="Genomics">
        <title>High-quality reference genome for Clonorchis sinensis.</title>
        <authorList>
            <person name="Young N.D."/>
            <person name="Stroehlein A.J."/>
            <person name="Kinkar L."/>
            <person name="Wang T."/>
            <person name="Sohn W.M."/>
            <person name="Chang B.C.H."/>
            <person name="Kaur P."/>
            <person name="Weisz D."/>
            <person name="Dudchenko O."/>
            <person name="Aiden E.L."/>
            <person name="Korhonen P.K."/>
            <person name="Gasser R.B."/>
        </authorList>
    </citation>
    <scope>NUCLEOTIDE SEQUENCE [LARGE SCALE GENOMIC DNA]</scope>
    <source>
        <strain evidence="1">Cs-k2</strain>
    </source>
</reference>
<evidence type="ECO:0000313" key="2">
    <source>
        <dbReference type="Proteomes" id="UP000286415"/>
    </source>
</evidence>
<dbReference type="Proteomes" id="UP000286415">
    <property type="component" value="Unassembled WGS sequence"/>
</dbReference>
<dbReference type="AlphaFoldDB" id="A0A419QBS8"/>
<evidence type="ECO:0000313" key="1">
    <source>
        <dbReference type="EMBL" id="KAG5448462.1"/>
    </source>
</evidence>
<dbReference type="InParanoid" id="A0A419QBS8"/>
<organism evidence="1 2">
    <name type="scientific">Clonorchis sinensis</name>
    <name type="common">Chinese liver fluke</name>
    <dbReference type="NCBI Taxonomy" id="79923"/>
    <lineage>
        <taxon>Eukaryota</taxon>
        <taxon>Metazoa</taxon>
        <taxon>Spiralia</taxon>
        <taxon>Lophotrochozoa</taxon>
        <taxon>Platyhelminthes</taxon>
        <taxon>Trematoda</taxon>
        <taxon>Digenea</taxon>
        <taxon>Opisthorchiida</taxon>
        <taxon>Opisthorchiata</taxon>
        <taxon>Opisthorchiidae</taxon>
        <taxon>Clonorchis</taxon>
    </lineage>
</organism>
<accession>A0A419QBS8</accession>
<sequence length="176" mass="19945">MLHQAASFLNWCDIQDIALPLVYNILQMDVLHKGSLMFRIPDIAVYFLEGTHYSEVSQLSVFCEYGTLGTTRTLSWKASRTDSTQTFRNLLRTLLSGQRSTTSACAALNWALQHFNSASEYLSCAVHRLTNAGTGTRHIFPHIIAQPNTYFLVISLRIRRHQPAEAMVLRQRLSNS</sequence>
<comment type="caution">
    <text evidence="1">The sequence shown here is derived from an EMBL/GenBank/DDBJ whole genome shotgun (WGS) entry which is preliminary data.</text>
</comment>